<evidence type="ECO:0000256" key="2">
    <source>
        <dbReference type="SAM" id="Phobius"/>
    </source>
</evidence>
<keyword evidence="5" id="KW-1185">Reference proteome</keyword>
<evidence type="ECO:0000256" key="1">
    <source>
        <dbReference type="SAM" id="MobiDB-lite"/>
    </source>
</evidence>
<feature type="transmembrane region" description="Helical" evidence="2">
    <location>
        <begin position="55"/>
        <end position="76"/>
    </location>
</feature>
<dbReference type="EMBL" id="BAABKQ010000002">
    <property type="protein sequence ID" value="GAA4825623.1"/>
    <property type="molecule type" value="Genomic_DNA"/>
</dbReference>
<dbReference type="Proteomes" id="UP001500839">
    <property type="component" value="Unassembled WGS sequence"/>
</dbReference>
<evidence type="ECO:0000313" key="5">
    <source>
        <dbReference type="Proteomes" id="UP001500839"/>
    </source>
</evidence>
<keyword evidence="2" id="KW-0472">Membrane</keyword>
<organism evidence="4 5">
    <name type="scientific">Tomitella cavernea</name>
    <dbReference type="NCBI Taxonomy" id="1387982"/>
    <lineage>
        <taxon>Bacteria</taxon>
        <taxon>Bacillati</taxon>
        <taxon>Actinomycetota</taxon>
        <taxon>Actinomycetes</taxon>
        <taxon>Mycobacteriales</taxon>
        <taxon>Tomitella</taxon>
    </lineage>
</organism>
<sequence length="189" mass="20034">MAAWDRIATAVVGLSAVAGGLVLIGWATHWPPRWTDWLPDRVSIDAITDVTGQSWWPWAAGIGGVLIGLLALRWLLGHIPVPRRDTIRLPGTGPEGRLTASVRTLADGAAAALAADPAIGAAHARIRRDRGTLTVDVTAQLAAPADLPAAARAAARTRAELADMFGDTAPPTRIHLHTGRRRGQTRLVR</sequence>
<comment type="caution">
    <text evidence="4">The sequence shown here is derived from an EMBL/GenBank/DDBJ whole genome shotgun (WGS) entry which is preliminary data.</text>
</comment>
<keyword evidence="2" id="KW-0812">Transmembrane</keyword>
<evidence type="ECO:0000313" key="4">
    <source>
        <dbReference type="EMBL" id="GAA4825623.1"/>
    </source>
</evidence>
<feature type="region of interest" description="Disordered" evidence="1">
    <location>
        <begin position="166"/>
        <end position="189"/>
    </location>
</feature>
<feature type="transmembrane region" description="Helical" evidence="2">
    <location>
        <begin position="7"/>
        <end position="28"/>
    </location>
</feature>
<gene>
    <name evidence="3" type="ORF">GCM10023353_37430</name>
    <name evidence="4" type="ORF">GCM10023353_38440</name>
</gene>
<protein>
    <recommendedName>
        <fullName evidence="6">Alkaline shock response membrane anchor protein AmaP</fullName>
    </recommendedName>
</protein>
<proteinExistence type="predicted"/>
<evidence type="ECO:0008006" key="6">
    <source>
        <dbReference type="Google" id="ProtNLM"/>
    </source>
</evidence>
<evidence type="ECO:0000313" key="3">
    <source>
        <dbReference type="EMBL" id="GAA4824950.1"/>
    </source>
</evidence>
<keyword evidence="2" id="KW-1133">Transmembrane helix</keyword>
<reference evidence="5" key="2">
    <citation type="journal article" date="2019" name="Int. J. Syst. Evol. Microbiol.">
        <title>The Global Catalogue of Microorganisms (GCM) 10K type strain sequencing project: providing services to taxonomists for standard genome sequencing and annotation.</title>
        <authorList>
            <consortium name="The Broad Institute Genomics Platform"/>
            <consortium name="The Broad Institute Genome Sequencing Center for Infectious Disease"/>
            <person name="Wu L."/>
            <person name="Ma J."/>
        </authorList>
    </citation>
    <scope>NUCLEOTIDE SEQUENCE [LARGE SCALE GENOMIC DNA]</scope>
    <source>
        <strain evidence="5">JCM 18542</strain>
    </source>
</reference>
<feature type="compositionally biased region" description="Basic residues" evidence="1">
    <location>
        <begin position="174"/>
        <end position="189"/>
    </location>
</feature>
<name>A0ABP9D206_9ACTN</name>
<dbReference type="EMBL" id="BAABKQ010000002">
    <property type="protein sequence ID" value="GAA4824950.1"/>
    <property type="molecule type" value="Genomic_DNA"/>
</dbReference>
<reference evidence="4" key="1">
    <citation type="journal article" date="2014" name="Int. J. Syst. Evol. Microbiol.">
        <title>Complete genome of a new Firmicutes species belonging to the dominant human colonic microbiota ('Ruminococcus bicirculans') reveals two chromosomes and a selective capacity to utilize plant glucans.</title>
        <authorList>
            <consortium name="NISC Comparative Sequencing Program"/>
            <person name="Wegmann U."/>
            <person name="Louis P."/>
            <person name="Goesmann A."/>
            <person name="Henrissat B."/>
            <person name="Duncan S.H."/>
            <person name="Flint H.J."/>
        </authorList>
    </citation>
    <scope>NUCLEOTIDE SEQUENCE</scope>
    <source>
        <strain evidence="4">JCM 18542</strain>
    </source>
</reference>
<accession>A0ABP9D206</accession>
<reference evidence="4" key="3">
    <citation type="submission" date="2023-12" db="EMBL/GenBank/DDBJ databases">
        <authorList>
            <person name="Sun Q."/>
            <person name="Inoue M."/>
        </authorList>
    </citation>
    <scope>NUCLEOTIDE SEQUENCE</scope>
    <source>
        <strain evidence="4">JCM 18542</strain>
    </source>
</reference>